<dbReference type="Proteomes" id="UP001149411">
    <property type="component" value="Unassembled WGS sequence"/>
</dbReference>
<gene>
    <name evidence="1" type="ORF">EGH25_02510</name>
</gene>
<comment type="caution">
    <text evidence="1">The sequence shown here is derived from an EMBL/GenBank/DDBJ whole genome shotgun (WGS) entry which is preliminary data.</text>
</comment>
<evidence type="ECO:0000313" key="2">
    <source>
        <dbReference type="Proteomes" id="UP001149411"/>
    </source>
</evidence>
<reference evidence="1" key="1">
    <citation type="submission" date="2022-09" db="EMBL/GenBank/DDBJ databases">
        <title>Haloadaptaus new haloarchaeum isolated from saline soil.</title>
        <authorList>
            <person name="Duran-Viseras A."/>
            <person name="Sanchez-Porro C."/>
            <person name="Ventosa A."/>
        </authorList>
    </citation>
    <scope>NUCLEOTIDE SEQUENCE</scope>
    <source>
        <strain evidence="1">F3-133</strain>
    </source>
</reference>
<protein>
    <submittedName>
        <fullName evidence="1">DUF5788 family protein</fullName>
    </submittedName>
</protein>
<organism evidence="1 2">
    <name type="scientific">Halorutilus salinus</name>
    <dbReference type="NCBI Taxonomy" id="2487751"/>
    <lineage>
        <taxon>Archaea</taxon>
        <taxon>Methanobacteriati</taxon>
        <taxon>Methanobacteriota</taxon>
        <taxon>Stenosarchaea group</taxon>
        <taxon>Halobacteria</taxon>
        <taxon>Halorutilales</taxon>
        <taxon>Halorutilaceae</taxon>
        <taxon>Halorutilus</taxon>
    </lineage>
</organism>
<dbReference type="InterPro" id="IPR043900">
    <property type="entry name" value="DUF5788"/>
</dbReference>
<dbReference type="EMBL" id="RKLV01000002">
    <property type="protein sequence ID" value="MCX2818223.1"/>
    <property type="molecule type" value="Genomic_DNA"/>
</dbReference>
<keyword evidence="2" id="KW-1185">Reference proteome</keyword>
<accession>A0A9Q4C2F8</accession>
<name>A0A9Q4C2F8_9EURY</name>
<dbReference type="RefSeq" id="WP_266085940.1">
    <property type="nucleotide sequence ID" value="NZ_RKLV01000002.1"/>
</dbReference>
<sequence>MKEYEREALLDRADRDSASVGVRIPQTVELDGKELALAEYVFEARAGDTDGDDIKEKKKLLRRRRNALLDEIRDEDMTYDEGEEIVERVAGIDRALNVLQGTGEGIEAEAQAKEKADAKRWQSFVKKVKGRDGDDSRL</sequence>
<dbReference type="Pfam" id="PF19101">
    <property type="entry name" value="DUF5788"/>
    <property type="match status" value="1"/>
</dbReference>
<dbReference type="AlphaFoldDB" id="A0A9Q4C2F8"/>
<evidence type="ECO:0000313" key="1">
    <source>
        <dbReference type="EMBL" id="MCX2818223.1"/>
    </source>
</evidence>
<proteinExistence type="predicted"/>